<keyword evidence="6 8" id="KW-0472">Membrane</keyword>
<dbReference type="OMA" id="KDMDPRW"/>
<dbReference type="AlphaFoldDB" id="A0A084QFU5"/>
<evidence type="ECO:0000313" key="10">
    <source>
        <dbReference type="Proteomes" id="UP000028524"/>
    </source>
</evidence>
<dbReference type="InParanoid" id="A0A084QFU5"/>
<keyword evidence="5 8" id="KW-1133">Transmembrane helix</keyword>
<dbReference type="GO" id="GO:0045050">
    <property type="term" value="P:protein insertion into ER membrane by stop-transfer membrane-anchor sequence"/>
    <property type="evidence" value="ECO:0007669"/>
    <property type="project" value="EnsemblFungi"/>
</dbReference>
<accession>A0A084QFU5</accession>
<dbReference type="PANTHER" id="PTHR13116">
    <property type="entry name" value="ER MEMBRANE PROTEIN COMPLEX SUBUNIT 3"/>
    <property type="match status" value="1"/>
</dbReference>
<dbReference type="GO" id="GO:0032977">
    <property type="term" value="F:membrane insertase activity"/>
    <property type="evidence" value="ECO:0007669"/>
    <property type="project" value="EnsemblFungi"/>
</dbReference>
<dbReference type="GO" id="GO:0072546">
    <property type="term" value="C:EMC complex"/>
    <property type="evidence" value="ECO:0007669"/>
    <property type="project" value="EnsemblFungi"/>
</dbReference>
<reference evidence="9 10" key="1">
    <citation type="journal article" date="2014" name="BMC Genomics">
        <title>Comparative genome sequencing reveals chemotype-specific gene clusters in the toxigenic black mold Stachybotrys.</title>
        <authorList>
            <person name="Semeiks J."/>
            <person name="Borek D."/>
            <person name="Otwinowski Z."/>
            <person name="Grishin N.V."/>
        </authorList>
    </citation>
    <scope>NUCLEOTIDE SEQUENCE [LARGE SCALE GENOMIC DNA]</scope>
    <source>
        <strain evidence="9 10">IBT 40285</strain>
    </source>
</reference>
<dbReference type="Pfam" id="PF01956">
    <property type="entry name" value="EMC3_TMCO1"/>
    <property type="match status" value="1"/>
</dbReference>
<evidence type="ECO:0000313" key="9">
    <source>
        <dbReference type="EMBL" id="KFA62830.1"/>
    </source>
</evidence>
<dbReference type="FunCoup" id="A0A084QFU5">
    <property type="interactions" value="418"/>
</dbReference>
<evidence type="ECO:0000256" key="2">
    <source>
        <dbReference type="ARBA" id="ARBA00005376"/>
    </source>
</evidence>
<evidence type="ECO:0000256" key="3">
    <source>
        <dbReference type="ARBA" id="ARBA00020822"/>
    </source>
</evidence>
<dbReference type="SMART" id="SM01415">
    <property type="entry name" value="DUF106"/>
    <property type="match status" value="1"/>
</dbReference>
<evidence type="ECO:0000256" key="8">
    <source>
        <dbReference type="SAM" id="Phobius"/>
    </source>
</evidence>
<sequence>MAQIPVQTLYRDPQLFYWILIPITVVMVLTGVLRHYASVLLANIPKKLDSKAMREQRFLARGVALRSNYHALSRKSFAARREALTAGYETGAFLKNPENKGQPPANPLSDPSAMDGMMGMMKNNMAMIIPNTLIMSWINAFFSGYVIMKLPFPITLKFKSMLQAGVQTKDMDPRWMSSISWYFLCIFGLQFVYVFLLGSDNGTSSPPPTMLGAHTTDILRTLAASQVAAQMQTQQMQMNPMGGPGQDPDKQFKAEAENLAVVEHYSVLDDVETRLLEGIKL</sequence>
<dbReference type="PIRSF" id="PIRSF010045">
    <property type="entry name" value="DUF850_TM_euk"/>
    <property type="match status" value="1"/>
</dbReference>
<evidence type="ECO:0000256" key="6">
    <source>
        <dbReference type="ARBA" id="ARBA00023136"/>
    </source>
</evidence>
<proteinExistence type="inferred from homology"/>
<name>A0A084QFU5_STAC4</name>
<protein>
    <recommendedName>
        <fullName evidence="3 7">ER membrane protein complex subunit 3</fullName>
    </recommendedName>
</protein>
<keyword evidence="4 8" id="KW-0812">Transmembrane</keyword>
<dbReference type="PANTHER" id="PTHR13116:SF5">
    <property type="entry name" value="ER MEMBRANE PROTEIN COMPLEX SUBUNIT 3"/>
    <property type="match status" value="1"/>
</dbReference>
<evidence type="ECO:0000256" key="1">
    <source>
        <dbReference type="ARBA" id="ARBA00004141"/>
    </source>
</evidence>
<comment type="similarity">
    <text evidence="2 7">Belongs to the EMC3 family.</text>
</comment>
<dbReference type="GO" id="GO:0051087">
    <property type="term" value="F:protein-folding chaperone binding"/>
    <property type="evidence" value="ECO:0007669"/>
    <property type="project" value="EnsemblFungi"/>
</dbReference>
<dbReference type="HOGENOM" id="CLU_060791_0_0_1"/>
<dbReference type="InterPro" id="IPR008568">
    <property type="entry name" value="EMC3"/>
</dbReference>
<dbReference type="EMBL" id="KL660776">
    <property type="protein sequence ID" value="KFA62830.1"/>
    <property type="molecule type" value="Genomic_DNA"/>
</dbReference>
<dbReference type="GO" id="GO:0034975">
    <property type="term" value="P:protein folding in endoplasmic reticulum"/>
    <property type="evidence" value="ECO:0007669"/>
    <property type="project" value="TreeGrafter"/>
</dbReference>
<dbReference type="STRING" id="1283841.A0A084QFU5"/>
<feature type="transmembrane region" description="Helical" evidence="8">
    <location>
        <begin position="127"/>
        <end position="148"/>
    </location>
</feature>
<gene>
    <name evidence="9" type="ORF">S40285_03828</name>
</gene>
<feature type="transmembrane region" description="Helical" evidence="8">
    <location>
        <begin position="179"/>
        <end position="198"/>
    </location>
</feature>
<keyword evidence="10" id="KW-1185">Reference proteome</keyword>
<dbReference type="Proteomes" id="UP000028524">
    <property type="component" value="Unassembled WGS sequence"/>
</dbReference>
<organism evidence="9 10">
    <name type="scientific">Stachybotrys chlorohalonatus (strain IBT 40285)</name>
    <dbReference type="NCBI Taxonomy" id="1283841"/>
    <lineage>
        <taxon>Eukaryota</taxon>
        <taxon>Fungi</taxon>
        <taxon>Dikarya</taxon>
        <taxon>Ascomycota</taxon>
        <taxon>Pezizomycotina</taxon>
        <taxon>Sordariomycetes</taxon>
        <taxon>Hypocreomycetidae</taxon>
        <taxon>Hypocreales</taxon>
        <taxon>Stachybotryaceae</taxon>
        <taxon>Stachybotrys</taxon>
    </lineage>
</organism>
<dbReference type="GO" id="GO:0006644">
    <property type="term" value="P:phospholipid metabolic process"/>
    <property type="evidence" value="ECO:0007669"/>
    <property type="project" value="EnsemblFungi"/>
</dbReference>
<dbReference type="InterPro" id="IPR002809">
    <property type="entry name" value="EMC3/TMCO1"/>
</dbReference>
<comment type="function">
    <text evidence="7">The EMC seems to be required for efficient folding of proteins in the endoplasmic reticulum (ER).</text>
</comment>
<evidence type="ECO:0000256" key="7">
    <source>
        <dbReference type="PIRNR" id="PIRNR010045"/>
    </source>
</evidence>
<dbReference type="OrthoDB" id="6745403at2759"/>
<feature type="transmembrane region" description="Helical" evidence="8">
    <location>
        <begin position="15"/>
        <end position="37"/>
    </location>
</feature>
<evidence type="ECO:0000256" key="4">
    <source>
        <dbReference type="ARBA" id="ARBA00022692"/>
    </source>
</evidence>
<comment type="subcellular location">
    <subcellularLocation>
        <location evidence="1">Membrane</location>
        <topology evidence="1">Multi-pass membrane protein</topology>
    </subcellularLocation>
</comment>
<evidence type="ECO:0000256" key="5">
    <source>
        <dbReference type="ARBA" id="ARBA00022989"/>
    </source>
</evidence>
<dbReference type="GO" id="GO:0015914">
    <property type="term" value="P:phospholipid transport"/>
    <property type="evidence" value="ECO:0007669"/>
    <property type="project" value="EnsemblFungi"/>
</dbReference>